<feature type="domain" description="Endothelin-like toxin" evidence="6">
    <location>
        <begin position="40"/>
        <end position="61"/>
    </location>
</feature>
<keyword evidence="3" id="KW-0964">Secreted</keyword>
<dbReference type="Proteomes" id="UP000001038">
    <property type="component" value="Chromosome 16"/>
</dbReference>
<reference evidence="7" key="2">
    <citation type="submission" date="2025-08" db="UniProtKB">
        <authorList>
            <consortium name="Ensembl"/>
        </authorList>
    </citation>
    <scope>IDENTIFICATION</scope>
    <source>
        <strain evidence="7">Hd-rR</strain>
    </source>
</reference>
<feature type="domain" description="Endothelin-like toxin" evidence="6">
    <location>
        <begin position="86"/>
        <end position="107"/>
    </location>
</feature>
<dbReference type="GO" id="GO:0006874">
    <property type="term" value="P:intracellular calcium ion homeostasis"/>
    <property type="evidence" value="ECO:0000318"/>
    <property type="project" value="GO_Central"/>
</dbReference>
<dbReference type="InterPro" id="IPR019764">
    <property type="entry name" value="Endothelin_toxin_CS"/>
</dbReference>
<dbReference type="InterPro" id="IPR001928">
    <property type="entry name" value="Endothln-like_toxin"/>
</dbReference>
<proteinExistence type="inferred from homology"/>
<reference evidence="7 8" key="1">
    <citation type="journal article" date="2007" name="Nature">
        <title>The medaka draft genome and insights into vertebrate genome evolution.</title>
        <authorList>
            <person name="Kasahara M."/>
            <person name="Naruse K."/>
            <person name="Sasaki S."/>
            <person name="Nakatani Y."/>
            <person name="Qu W."/>
            <person name="Ahsan B."/>
            <person name="Yamada T."/>
            <person name="Nagayasu Y."/>
            <person name="Doi K."/>
            <person name="Kasai Y."/>
            <person name="Jindo T."/>
            <person name="Kobayashi D."/>
            <person name="Shimada A."/>
            <person name="Toyoda A."/>
            <person name="Kuroki Y."/>
            <person name="Fujiyama A."/>
            <person name="Sasaki T."/>
            <person name="Shimizu A."/>
            <person name="Asakawa S."/>
            <person name="Shimizu N."/>
            <person name="Hashimoto S."/>
            <person name="Yang J."/>
            <person name="Lee Y."/>
            <person name="Matsushima K."/>
            <person name="Sugano S."/>
            <person name="Sakaizumi M."/>
            <person name="Narita T."/>
            <person name="Ohishi K."/>
            <person name="Haga S."/>
            <person name="Ohta F."/>
            <person name="Nomoto H."/>
            <person name="Nogata K."/>
            <person name="Morishita T."/>
            <person name="Endo T."/>
            <person name="Shin-I T."/>
            <person name="Takeda H."/>
            <person name="Morishita S."/>
            <person name="Kohara Y."/>
        </authorList>
    </citation>
    <scope>NUCLEOTIDE SEQUENCE [LARGE SCALE GENOMIC DNA]</scope>
    <source>
        <strain evidence="7 8">Hd-rR</strain>
    </source>
</reference>
<keyword evidence="8" id="KW-1185">Reference proteome</keyword>
<dbReference type="GO" id="GO:0005615">
    <property type="term" value="C:extracellular space"/>
    <property type="evidence" value="ECO:0000318"/>
    <property type="project" value="GO_Central"/>
</dbReference>
<dbReference type="InParanoid" id="A0A3B3HCG4"/>
<dbReference type="SMART" id="SM00272">
    <property type="entry name" value="END"/>
    <property type="match status" value="2"/>
</dbReference>
<dbReference type="GO" id="GO:0005179">
    <property type="term" value="F:hormone activity"/>
    <property type="evidence" value="ECO:0000318"/>
    <property type="project" value="GO_Central"/>
</dbReference>
<keyword evidence="5" id="KW-0839">Vasoconstrictor</keyword>
<evidence type="ECO:0000256" key="4">
    <source>
        <dbReference type="ARBA" id="ARBA00022858"/>
    </source>
</evidence>
<gene>
    <name evidence="7" type="primary">LOC111948989</name>
</gene>
<evidence type="ECO:0000256" key="3">
    <source>
        <dbReference type="ARBA" id="ARBA00022525"/>
    </source>
</evidence>
<dbReference type="InterPro" id="IPR020475">
    <property type="entry name" value="Endothelin"/>
</dbReference>
<dbReference type="GO" id="GO:0003100">
    <property type="term" value="P:regulation of systemic arterial blood pressure by endothelin"/>
    <property type="evidence" value="ECO:0000318"/>
    <property type="project" value="GO_Central"/>
</dbReference>
<reference evidence="7" key="3">
    <citation type="submission" date="2025-09" db="UniProtKB">
        <authorList>
            <consortium name="Ensembl"/>
        </authorList>
    </citation>
    <scope>IDENTIFICATION</scope>
    <source>
        <strain evidence="7">Hd-rR</strain>
    </source>
</reference>
<name>A0A3B3HCG4_ORYLA</name>
<evidence type="ECO:0000313" key="8">
    <source>
        <dbReference type="Proteomes" id="UP000001038"/>
    </source>
</evidence>
<dbReference type="Bgee" id="ENSORLG00000023910">
    <property type="expression patterns" value="Expressed in intestine and 4 other cell types or tissues"/>
</dbReference>
<evidence type="ECO:0000259" key="6">
    <source>
        <dbReference type="SMART" id="SM00272"/>
    </source>
</evidence>
<evidence type="ECO:0000256" key="1">
    <source>
        <dbReference type="ARBA" id="ARBA00004613"/>
    </source>
</evidence>
<dbReference type="GO" id="GO:0045987">
    <property type="term" value="P:positive regulation of smooth muscle contraction"/>
    <property type="evidence" value="ECO:0000318"/>
    <property type="project" value="GO_Central"/>
</dbReference>
<dbReference type="GeneTree" id="ENSGT00950000183053"/>
<sequence>VAAVPVLVGRAGVPLCGLIAMEWALGCSALAPSHHVRTRRCACNIEDDYECHYFCHLDVIWVNTPSKTTIYGLGGALLRRRRSTGRCTCADMGDKACSTFCSFRFGHVMFLVTSSKGRKKSNMAAPDTVPVTVGQRWDTPLTVRQPLIESMELERSNALRS</sequence>
<keyword evidence="4" id="KW-0838">Vasoactive</keyword>
<dbReference type="Ensembl" id="ENSORLT00000040735.1">
    <property type="protein sequence ID" value="ENSORLP00000029496.1"/>
    <property type="gene ID" value="ENSORLG00000023910.1"/>
</dbReference>
<protein>
    <recommendedName>
        <fullName evidence="6">Endothelin-like toxin domain-containing protein</fullName>
    </recommendedName>
</protein>
<organism evidence="7 8">
    <name type="scientific">Oryzias latipes</name>
    <name type="common">Japanese rice fish</name>
    <name type="synonym">Japanese killifish</name>
    <dbReference type="NCBI Taxonomy" id="8090"/>
    <lineage>
        <taxon>Eukaryota</taxon>
        <taxon>Metazoa</taxon>
        <taxon>Chordata</taxon>
        <taxon>Craniata</taxon>
        <taxon>Vertebrata</taxon>
        <taxon>Euteleostomi</taxon>
        <taxon>Actinopterygii</taxon>
        <taxon>Neopterygii</taxon>
        <taxon>Teleostei</taxon>
        <taxon>Neoteleostei</taxon>
        <taxon>Acanthomorphata</taxon>
        <taxon>Ovalentaria</taxon>
        <taxon>Atherinomorphae</taxon>
        <taxon>Beloniformes</taxon>
        <taxon>Adrianichthyidae</taxon>
        <taxon>Oryziinae</taxon>
        <taxon>Oryzias</taxon>
    </lineage>
</organism>
<evidence type="ECO:0000313" key="7">
    <source>
        <dbReference type="Ensembl" id="ENSORLP00000029496.1"/>
    </source>
</evidence>
<comment type="similarity">
    <text evidence="2">Belongs to the endothelin/sarafotoxin family.</text>
</comment>
<dbReference type="GO" id="GO:0014826">
    <property type="term" value="P:vein smooth muscle contraction"/>
    <property type="evidence" value="ECO:0000318"/>
    <property type="project" value="GO_Central"/>
</dbReference>
<dbReference type="PANTHER" id="PTHR13874">
    <property type="entry name" value="ENDOTHELIN"/>
    <property type="match status" value="1"/>
</dbReference>
<accession>A0A3B3HCG4</accession>
<dbReference type="PROSITE" id="PS00270">
    <property type="entry name" value="ENDOTHELIN"/>
    <property type="match status" value="1"/>
</dbReference>
<dbReference type="AlphaFoldDB" id="A0A3B3HCG4"/>
<evidence type="ECO:0000256" key="5">
    <source>
        <dbReference type="ARBA" id="ARBA00023322"/>
    </source>
</evidence>
<dbReference type="Pfam" id="PF00322">
    <property type="entry name" value="Endothelin"/>
    <property type="match status" value="1"/>
</dbReference>
<dbReference type="PANTHER" id="PTHR13874:SF9">
    <property type="entry name" value="ENDOTHELIN-2"/>
    <property type="match status" value="1"/>
</dbReference>
<dbReference type="GO" id="GO:0019229">
    <property type="term" value="P:regulation of vasoconstriction"/>
    <property type="evidence" value="ECO:0007669"/>
    <property type="project" value="InterPro"/>
</dbReference>
<dbReference type="PRINTS" id="PR00365">
    <property type="entry name" value="ENDOTHELIN"/>
</dbReference>
<comment type="subcellular location">
    <subcellularLocation>
        <location evidence="1">Secreted</location>
    </subcellularLocation>
</comment>
<dbReference type="GO" id="GO:0031708">
    <property type="term" value="F:endothelin B receptor binding"/>
    <property type="evidence" value="ECO:0000318"/>
    <property type="project" value="GO_Central"/>
</dbReference>
<evidence type="ECO:0000256" key="2">
    <source>
        <dbReference type="ARBA" id="ARBA00010959"/>
    </source>
</evidence>